<dbReference type="Proteomes" id="UP000094501">
    <property type="component" value="Unassembled WGS sequence"/>
</dbReference>
<dbReference type="InterPro" id="IPR007791">
    <property type="entry name" value="DjlA_N"/>
</dbReference>
<dbReference type="InterPro" id="IPR029024">
    <property type="entry name" value="TerB-like"/>
</dbReference>
<dbReference type="RefSeq" id="WP_069438396.1">
    <property type="nucleotide sequence ID" value="NZ_LPWG01000014.1"/>
</dbReference>
<keyword evidence="3" id="KW-1185">Reference proteome</keyword>
<name>A0A1E3VX30_9HYPH</name>
<dbReference type="AlphaFoldDB" id="A0A1E3VX30"/>
<reference evidence="2 3" key="1">
    <citation type="journal article" date="2016" name="Environ. Microbiol.">
        <title>New Methyloceanibacter diversity from North Sea sediments includes methanotroph containing solely the soluble methane monooxygenase.</title>
        <authorList>
            <person name="Vekeman B."/>
            <person name="Kerckhof F.M."/>
            <person name="Cremers G."/>
            <person name="de Vos P."/>
            <person name="Vandamme P."/>
            <person name="Boon N."/>
            <person name="Op den Camp H.J."/>
            <person name="Heylen K."/>
        </authorList>
    </citation>
    <scope>NUCLEOTIDE SEQUENCE [LARGE SCALE GENOMIC DNA]</scope>
    <source>
        <strain evidence="2 3">R-67174</strain>
    </source>
</reference>
<dbReference type="SUPFAM" id="SSF158682">
    <property type="entry name" value="TerB-like"/>
    <property type="match status" value="1"/>
</dbReference>
<dbReference type="OrthoDB" id="8451141at2"/>
<organism evidence="2 3">
    <name type="scientific">Methyloceanibacter methanicus</name>
    <dbReference type="NCBI Taxonomy" id="1774968"/>
    <lineage>
        <taxon>Bacteria</taxon>
        <taxon>Pseudomonadati</taxon>
        <taxon>Pseudomonadota</taxon>
        <taxon>Alphaproteobacteria</taxon>
        <taxon>Hyphomicrobiales</taxon>
        <taxon>Hyphomicrobiaceae</taxon>
        <taxon>Methyloceanibacter</taxon>
    </lineage>
</organism>
<dbReference type="EMBL" id="LPWG01000014">
    <property type="protein sequence ID" value="ODR98072.1"/>
    <property type="molecule type" value="Genomic_DNA"/>
</dbReference>
<dbReference type="Pfam" id="PF05099">
    <property type="entry name" value="TerB"/>
    <property type="match status" value="1"/>
</dbReference>
<evidence type="ECO:0000313" key="3">
    <source>
        <dbReference type="Proteomes" id="UP000094501"/>
    </source>
</evidence>
<gene>
    <name evidence="2" type="ORF">AUC68_11270</name>
</gene>
<dbReference type="Gene3D" id="1.10.3680.10">
    <property type="entry name" value="TerB-like"/>
    <property type="match status" value="1"/>
</dbReference>
<proteinExistence type="predicted"/>
<sequence>MGPQGHGRHGASDGHLDSREIGHVQRIYEASKGHPLTADAIARSAAENANINIRDDLAAAAPALAKSEKEEIICAAYRVLLADNRVAGEERKKLHDIANALEISEIHLGAILEELSASLDNKA</sequence>
<evidence type="ECO:0000259" key="1">
    <source>
        <dbReference type="Pfam" id="PF05099"/>
    </source>
</evidence>
<feature type="domain" description="Co-chaperone DjlA N-terminal" evidence="1">
    <location>
        <begin position="12"/>
        <end position="107"/>
    </location>
</feature>
<dbReference type="CDD" id="cd07177">
    <property type="entry name" value="terB_like"/>
    <property type="match status" value="1"/>
</dbReference>
<protein>
    <recommendedName>
        <fullName evidence="1">Co-chaperone DjlA N-terminal domain-containing protein</fullName>
    </recommendedName>
</protein>
<dbReference type="STRING" id="1774968.AUC68_11270"/>
<comment type="caution">
    <text evidence="2">The sequence shown here is derived from an EMBL/GenBank/DDBJ whole genome shotgun (WGS) entry which is preliminary data.</text>
</comment>
<evidence type="ECO:0000313" key="2">
    <source>
        <dbReference type="EMBL" id="ODR98072.1"/>
    </source>
</evidence>
<accession>A0A1E3VX30</accession>